<comment type="caution">
    <text evidence="2">The sequence shown here is derived from an EMBL/GenBank/DDBJ whole genome shotgun (WGS) entry which is preliminary data.</text>
</comment>
<keyword evidence="1" id="KW-0472">Membrane</keyword>
<dbReference type="AlphaFoldDB" id="A0ABD4EHR4"/>
<evidence type="ECO:0000256" key="1">
    <source>
        <dbReference type="SAM" id="Phobius"/>
    </source>
</evidence>
<evidence type="ECO:0000313" key="3">
    <source>
        <dbReference type="Proteomes" id="UP000070063"/>
    </source>
</evidence>
<sequence length="40" mass="4684">MIIYNNIYIVLALHIVIIYVLKLTEIDDKVISAIEHFIIL</sequence>
<keyword evidence="1" id="KW-0812">Transmembrane</keyword>
<reference evidence="2 3" key="1">
    <citation type="submission" date="2016-01" db="EMBL/GenBank/DDBJ databases">
        <authorList>
            <person name="Mitreva M."/>
            <person name="Pepin K.H."/>
            <person name="Mihindukulasuriya K.A."/>
            <person name="Fulton R."/>
            <person name="Fronick C."/>
            <person name="O'Laughlin M."/>
            <person name="Miner T."/>
            <person name="Herter B."/>
            <person name="Rosa B.A."/>
            <person name="Cordes M."/>
            <person name="Tomlinson C."/>
            <person name="Wollam A."/>
            <person name="Palsikar V.B."/>
            <person name="Mardis E.R."/>
            <person name="Wilson R.K."/>
        </authorList>
    </citation>
    <scope>NUCLEOTIDE SEQUENCE [LARGE SCALE GENOMIC DNA]</scope>
    <source>
        <strain evidence="2 3">MJR7738</strain>
    </source>
</reference>
<keyword evidence="1" id="KW-1133">Transmembrane helix</keyword>
<name>A0ABD4EHR4_STALU</name>
<evidence type="ECO:0000313" key="2">
    <source>
        <dbReference type="EMBL" id="KXA39647.1"/>
    </source>
</evidence>
<accession>A0ABD4EHR4</accession>
<dbReference type="EMBL" id="LRQI01000024">
    <property type="protein sequence ID" value="KXA39647.1"/>
    <property type="molecule type" value="Genomic_DNA"/>
</dbReference>
<organism evidence="2 3">
    <name type="scientific">Staphylococcus lugdunensis</name>
    <dbReference type="NCBI Taxonomy" id="28035"/>
    <lineage>
        <taxon>Bacteria</taxon>
        <taxon>Bacillati</taxon>
        <taxon>Bacillota</taxon>
        <taxon>Bacilli</taxon>
        <taxon>Bacillales</taxon>
        <taxon>Staphylococcaceae</taxon>
        <taxon>Staphylococcus</taxon>
    </lineage>
</organism>
<feature type="transmembrane region" description="Helical" evidence="1">
    <location>
        <begin position="6"/>
        <end position="24"/>
    </location>
</feature>
<gene>
    <name evidence="2" type="ORF">HMPREF3225_00547</name>
</gene>
<proteinExistence type="predicted"/>
<protein>
    <submittedName>
        <fullName evidence="2">Uncharacterized protein</fullName>
    </submittedName>
</protein>
<dbReference type="Proteomes" id="UP000070063">
    <property type="component" value="Unassembled WGS sequence"/>
</dbReference>